<protein>
    <submittedName>
        <fullName evidence="2">Uncharacterized protein</fullName>
    </submittedName>
</protein>
<keyword evidence="1" id="KW-0472">Membrane</keyword>
<proteinExistence type="predicted"/>
<reference evidence="2" key="1">
    <citation type="journal article" date="2012" name="Proc. Natl. Acad. Sci. U.S.A.">
        <title>Antigenic diversity is generated by distinct evolutionary mechanisms in African trypanosome species.</title>
        <authorList>
            <person name="Jackson A.P."/>
            <person name="Berry A."/>
            <person name="Aslett M."/>
            <person name="Allison H.C."/>
            <person name="Burton P."/>
            <person name="Vavrova-Anderson J."/>
            <person name="Brown R."/>
            <person name="Browne H."/>
            <person name="Corton N."/>
            <person name="Hauser H."/>
            <person name="Gamble J."/>
            <person name="Gilderthorp R."/>
            <person name="Marcello L."/>
            <person name="McQuillan J."/>
            <person name="Otto T.D."/>
            <person name="Quail M.A."/>
            <person name="Sanders M.J."/>
            <person name="van Tonder A."/>
            <person name="Ginger M.L."/>
            <person name="Field M.C."/>
            <person name="Barry J.D."/>
            <person name="Hertz-Fowler C."/>
            <person name="Berriman M."/>
        </authorList>
    </citation>
    <scope>NUCLEOTIDE SEQUENCE</scope>
    <source>
        <strain evidence="2">IL3000</strain>
    </source>
</reference>
<keyword evidence="1" id="KW-0812">Transmembrane</keyword>
<evidence type="ECO:0000256" key="1">
    <source>
        <dbReference type="SAM" id="Phobius"/>
    </source>
</evidence>
<name>G0UR12_TRYCI</name>
<evidence type="ECO:0000313" key="2">
    <source>
        <dbReference type="EMBL" id="CCC91823.1"/>
    </source>
</evidence>
<organism evidence="2">
    <name type="scientific">Trypanosoma congolense (strain IL3000)</name>
    <dbReference type="NCBI Taxonomy" id="1068625"/>
    <lineage>
        <taxon>Eukaryota</taxon>
        <taxon>Discoba</taxon>
        <taxon>Euglenozoa</taxon>
        <taxon>Kinetoplastea</taxon>
        <taxon>Metakinetoplastina</taxon>
        <taxon>Trypanosomatida</taxon>
        <taxon>Trypanosomatidae</taxon>
        <taxon>Trypanosoma</taxon>
        <taxon>Nannomonas</taxon>
    </lineage>
</organism>
<dbReference type="EMBL" id="HE575321">
    <property type="protein sequence ID" value="CCC91823.1"/>
    <property type="molecule type" value="Genomic_DNA"/>
</dbReference>
<accession>G0UR12</accession>
<keyword evidence="1" id="KW-1133">Transmembrane helix</keyword>
<sequence>MALCILPTAMKKNIHTPSCVPCAYPWHRQCDLFPSFLFFLSFLPFCPFLICLATFDDGMARYSALLFVSFSSLWLSEKHSSRVLMSSFFFLWSLRVSPKMAIYVPM</sequence>
<gene>
    <name evidence="2" type="ORF">TCIL3000_8_270</name>
</gene>
<feature type="transmembrane region" description="Helical" evidence="1">
    <location>
        <begin position="36"/>
        <end position="55"/>
    </location>
</feature>
<dbReference type="AlphaFoldDB" id="G0UR12"/>